<protein>
    <submittedName>
        <fullName evidence="1">Uncharacterized protein</fullName>
    </submittedName>
</protein>
<gene>
    <name evidence="1" type="ORF">CDAR_71101</name>
</gene>
<proteinExistence type="predicted"/>
<evidence type="ECO:0000313" key="2">
    <source>
        <dbReference type="Proteomes" id="UP001054837"/>
    </source>
</evidence>
<dbReference type="AlphaFoldDB" id="A0AAV4WHE1"/>
<dbReference type="Proteomes" id="UP001054837">
    <property type="component" value="Unassembled WGS sequence"/>
</dbReference>
<comment type="caution">
    <text evidence="1">The sequence shown here is derived from an EMBL/GenBank/DDBJ whole genome shotgun (WGS) entry which is preliminary data.</text>
</comment>
<organism evidence="1 2">
    <name type="scientific">Caerostris darwini</name>
    <dbReference type="NCBI Taxonomy" id="1538125"/>
    <lineage>
        <taxon>Eukaryota</taxon>
        <taxon>Metazoa</taxon>
        <taxon>Ecdysozoa</taxon>
        <taxon>Arthropoda</taxon>
        <taxon>Chelicerata</taxon>
        <taxon>Arachnida</taxon>
        <taxon>Araneae</taxon>
        <taxon>Araneomorphae</taxon>
        <taxon>Entelegynae</taxon>
        <taxon>Araneoidea</taxon>
        <taxon>Araneidae</taxon>
        <taxon>Caerostris</taxon>
    </lineage>
</organism>
<evidence type="ECO:0000313" key="1">
    <source>
        <dbReference type="EMBL" id="GIY80988.1"/>
    </source>
</evidence>
<name>A0AAV4WHE1_9ARAC</name>
<sequence>MQRPSSAFYDQPIGILRCRVMPEKLKSWWRNQSNPRENNPCEQIGALLLSRRQKDICVEWKGLKENGLSHFHLVENERCNGVSF</sequence>
<accession>A0AAV4WHE1</accession>
<reference evidence="1 2" key="1">
    <citation type="submission" date="2021-06" db="EMBL/GenBank/DDBJ databases">
        <title>Caerostris darwini draft genome.</title>
        <authorList>
            <person name="Kono N."/>
            <person name="Arakawa K."/>
        </authorList>
    </citation>
    <scope>NUCLEOTIDE SEQUENCE [LARGE SCALE GENOMIC DNA]</scope>
</reference>
<dbReference type="EMBL" id="BPLQ01014566">
    <property type="protein sequence ID" value="GIY80988.1"/>
    <property type="molecule type" value="Genomic_DNA"/>
</dbReference>
<keyword evidence="2" id="KW-1185">Reference proteome</keyword>